<dbReference type="RefSeq" id="YP_010671610.1">
    <property type="nucleotide sequence ID" value="NC_070969.1"/>
</dbReference>
<protein>
    <recommendedName>
        <fullName evidence="3">Major capsid protein</fullName>
    </recommendedName>
</protein>
<dbReference type="EMBL" id="MW460249">
    <property type="protein sequence ID" value="QRE00597.1"/>
    <property type="molecule type" value="Genomic_DNA"/>
</dbReference>
<dbReference type="InterPro" id="IPR025267">
    <property type="entry name" value="ORF017-like"/>
</dbReference>
<evidence type="ECO:0008006" key="3">
    <source>
        <dbReference type="Google" id="ProtNLM"/>
    </source>
</evidence>
<name>A0A889IQJ6_9CAUD</name>
<evidence type="ECO:0000313" key="2">
    <source>
        <dbReference type="Proteomes" id="UP000610026"/>
    </source>
</evidence>
<dbReference type="GeneID" id="77947864"/>
<accession>A0A889IQJ6</accession>
<dbReference type="Pfam" id="PF13252">
    <property type="entry name" value="Phage_capsid_3"/>
    <property type="match status" value="1"/>
</dbReference>
<dbReference type="KEGG" id="vg:77947864"/>
<sequence length="366" mass="40800">MTQTVIPFGDPKAIKKWSAKLFLETAKKSYWDTRFVGESENSVIQRKTELESDAGDRISFDLSVQLRGKPVHGDNRAKGTEENLKFYTDEVIIDQIRKTVSAGGKMTRKRTAHDLRRVAKDRLSDYWSMYIDELYFMYMSGARGINEDFIEPTDYTGHAGNAFLPPDSQHLLYGGDAQSKATLDATDVMTRYMIERAVVKAKMMRARDPKTANMMPVTVNGEKHYVCLMSPFQEHDLRNETGERGWLEVQKAAAAAEGRNNPIFKGSMGMINNVVLHSHESAIRFNDYGAGSNVAAARALFMGRQAGVVAFGTAGGLRFTWKEEMDDFDNEPTVCAGTIIGVTKTRFNGRDFGICAIDTAAKDPNA</sequence>
<evidence type="ECO:0000313" key="1">
    <source>
        <dbReference type="EMBL" id="QRE00597.1"/>
    </source>
</evidence>
<dbReference type="Proteomes" id="UP000610026">
    <property type="component" value="Segment"/>
</dbReference>
<organism evidence="1 2">
    <name type="scientific">Pseudomonas phage Itty13</name>
    <dbReference type="NCBI Taxonomy" id="2805750"/>
    <lineage>
        <taxon>Viruses</taxon>
        <taxon>Duplodnaviria</taxon>
        <taxon>Heunggongvirae</taxon>
        <taxon>Uroviricota</taxon>
        <taxon>Caudoviricetes</taxon>
        <taxon>Ittyvirus</taxon>
        <taxon>Ittyvirus itty13</taxon>
    </lineage>
</organism>
<dbReference type="NCBIfam" id="TIGR04387">
    <property type="entry name" value="capsid_maj_N4"/>
    <property type="match status" value="1"/>
</dbReference>
<keyword evidence="2" id="KW-1185">Reference proteome</keyword>
<reference evidence="1" key="1">
    <citation type="submission" date="2021-01" db="EMBL/GenBank/DDBJ databases">
        <authorList>
            <person name="Ben Porat S."/>
            <person name="Alkalay-Oren S."/>
            <person name="Coppenhagen-Glazer S."/>
            <person name="Hazan R."/>
        </authorList>
    </citation>
    <scope>NUCLEOTIDE SEQUENCE</scope>
</reference>
<proteinExistence type="predicted"/>